<dbReference type="InterPro" id="IPR011990">
    <property type="entry name" value="TPR-like_helical_dom_sf"/>
</dbReference>
<dbReference type="GO" id="GO:0005524">
    <property type="term" value="F:ATP binding"/>
    <property type="evidence" value="ECO:0007669"/>
    <property type="project" value="UniProtKB-KW"/>
</dbReference>
<dbReference type="Gene3D" id="3.30.70.1230">
    <property type="entry name" value="Nucleotide cyclase"/>
    <property type="match status" value="1"/>
</dbReference>
<dbReference type="Pfam" id="PF00211">
    <property type="entry name" value="Guanylate_cyc"/>
    <property type="match status" value="1"/>
</dbReference>
<reference evidence="5" key="1">
    <citation type="journal article" date="2019" name="Int. J. Syst. Evol. Microbiol.">
        <title>The Global Catalogue of Microorganisms (GCM) 10K type strain sequencing project: providing services to taxonomists for standard genome sequencing and annotation.</title>
        <authorList>
            <consortium name="The Broad Institute Genomics Platform"/>
            <consortium name="The Broad Institute Genome Sequencing Center for Infectious Disease"/>
            <person name="Wu L."/>
            <person name="Ma J."/>
        </authorList>
    </citation>
    <scope>NUCLEOTIDE SEQUENCE [LARGE SCALE GENOMIC DNA]</scope>
    <source>
        <strain evidence="5">VKM B-3226</strain>
    </source>
</reference>
<evidence type="ECO:0000313" key="4">
    <source>
        <dbReference type="EMBL" id="MFC3570135.1"/>
    </source>
</evidence>
<name>A0ABV7S1U7_9RHOB</name>
<sequence length="997" mass="107890">MSISMEQAGAAPFAAGDEAADWSEYRPVSAMFVDLVGSAELIGTLGPERYNAALRAFHNLVTAHVRLFGGEVVQYLGDGVMCLFHRGHEEMARAAAAIAAGLRIAGAIQRPGSAFPANVRIGIASGLALFSDGASAAGVRAVGNCINLAARLQAVAPPGSVLVCAESRRGAQGLFAFRALPDQPLKGFAEAVSCWEAGELRGERAANPARPGLVGRVAESAALESALAEAMAGRGQTVAVMGEAGFGKTRLLEEFAHSPLAQACQRLVLNGRRDERGGDFHPIKAHLLWVAGVVLDDDEHRREAKLRQMFSAVWGLQGTAIDDLLVLLDAHSDADRQLSADPVLLRRWLCDQLTSRILDLQGVSPALIVVVEDAHWLDPSSVEFLAGFQAVLRDRPVLMLFSQRTAGPEDQPVLAADLALRLQPLSRAQSQDLIRNLLSARADDLDMVRWVQDKARGVPLYLTAFADYALRKEKADFGAPDLPLDLLDVIEESLGRLPERTRRFAQAAAVMGPHFEPTIIAALLGESGDGIRRHVDRLVAEKLAAERAGILGMAFAHDLVREAIYGNLGTDLRRRLHADLAAVIETRWPEVPAHFLALHFENGGQPARALRYLVNATLASVRVGALQEARDHLGRAFALLPHLTDNHERRQQELALYSLEGPLQMILGGPGNAAFGDAQRRSMDLMRELGLNQDRAHLYYNSGLHDWACCRLDAAQTTARTVLALPNEGEGAQLAGHTLAGLVAWHKGDLGRAGHHLARTIALYRPERHAPLFSKYLKDFGVFSLFYSGLTASVAAEFEAAEDFASRALELGRALGIAHARGFSLLAMFLTEMFRGDPETTIAHAKQAEALARTHHFPEFLAMSGFAQGWALTRQPATRTEGIAAMIDGLEGWRRTNFIAWQSLFEAMVIEELVKAGEPARAQAYLPGLKARLAQTGEAQFLAPALIAEAQLLAAQGQPQAARAGLAQAWGQARAMRAHLWLAHAERAGERIGWMPE</sequence>
<dbReference type="InterPro" id="IPR027417">
    <property type="entry name" value="P-loop_NTPase"/>
</dbReference>
<dbReference type="PANTHER" id="PTHR16305">
    <property type="entry name" value="TESTICULAR SOLUBLE ADENYLYL CYCLASE"/>
    <property type="match status" value="1"/>
</dbReference>
<evidence type="ECO:0000313" key="5">
    <source>
        <dbReference type="Proteomes" id="UP001595596"/>
    </source>
</evidence>
<dbReference type="SMART" id="SM00044">
    <property type="entry name" value="CYCc"/>
    <property type="match status" value="1"/>
</dbReference>
<dbReference type="PROSITE" id="PS50125">
    <property type="entry name" value="GUANYLATE_CYCLASE_2"/>
    <property type="match status" value="1"/>
</dbReference>
<dbReference type="CDD" id="cd07302">
    <property type="entry name" value="CHD"/>
    <property type="match status" value="1"/>
</dbReference>
<dbReference type="InterPro" id="IPR041664">
    <property type="entry name" value="AAA_16"/>
</dbReference>
<proteinExistence type="predicted"/>
<dbReference type="SUPFAM" id="SSF52540">
    <property type="entry name" value="P-loop containing nucleoside triphosphate hydrolases"/>
    <property type="match status" value="1"/>
</dbReference>
<keyword evidence="1" id="KW-0547">Nucleotide-binding</keyword>
<protein>
    <submittedName>
        <fullName evidence="4">ATP-binding protein</fullName>
    </submittedName>
</protein>
<comment type="caution">
    <text evidence="4">The sequence shown here is derived from an EMBL/GenBank/DDBJ whole genome shotgun (WGS) entry which is preliminary data.</text>
</comment>
<evidence type="ECO:0000256" key="2">
    <source>
        <dbReference type="ARBA" id="ARBA00022840"/>
    </source>
</evidence>
<dbReference type="Proteomes" id="UP001595596">
    <property type="component" value="Unassembled WGS sequence"/>
</dbReference>
<accession>A0ABV7S1U7</accession>
<dbReference type="InterPro" id="IPR001054">
    <property type="entry name" value="A/G_cyclase"/>
</dbReference>
<dbReference type="PANTHER" id="PTHR16305:SF28">
    <property type="entry name" value="GUANYLATE CYCLASE DOMAIN-CONTAINING PROTEIN"/>
    <property type="match status" value="1"/>
</dbReference>
<feature type="domain" description="Guanylate cyclase" evidence="3">
    <location>
        <begin position="29"/>
        <end position="153"/>
    </location>
</feature>
<dbReference type="Gene3D" id="3.40.50.300">
    <property type="entry name" value="P-loop containing nucleotide triphosphate hydrolases"/>
    <property type="match status" value="1"/>
</dbReference>
<evidence type="ECO:0000259" key="3">
    <source>
        <dbReference type="PROSITE" id="PS50125"/>
    </source>
</evidence>
<dbReference type="Gene3D" id="1.25.40.10">
    <property type="entry name" value="Tetratricopeptide repeat domain"/>
    <property type="match status" value="1"/>
</dbReference>
<keyword evidence="5" id="KW-1185">Reference proteome</keyword>
<keyword evidence="2 4" id="KW-0067">ATP-binding</keyword>
<evidence type="ECO:0000256" key="1">
    <source>
        <dbReference type="ARBA" id="ARBA00022741"/>
    </source>
</evidence>
<dbReference type="RefSeq" id="WP_379030741.1">
    <property type="nucleotide sequence ID" value="NZ_JBHRXE010000033.1"/>
</dbReference>
<gene>
    <name evidence="4" type="ORF">ACFOMP_11795</name>
</gene>
<dbReference type="Pfam" id="PF13191">
    <property type="entry name" value="AAA_16"/>
    <property type="match status" value="1"/>
</dbReference>
<dbReference type="SUPFAM" id="SSF55073">
    <property type="entry name" value="Nucleotide cyclase"/>
    <property type="match status" value="1"/>
</dbReference>
<dbReference type="EMBL" id="JBHRXE010000033">
    <property type="protein sequence ID" value="MFC3570135.1"/>
    <property type="molecule type" value="Genomic_DNA"/>
</dbReference>
<organism evidence="4 5">
    <name type="scientific">Paracoccus simplex</name>
    <dbReference type="NCBI Taxonomy" id="2086346"/>
    <lineage>
        <taxon>Bacteria</taxon>
        <taxon>Pseudomonadati</taxon>
        <taxon>Pseudomonadota</taxon>
        <taxon>Alphaproteobacteria</taxon>
        <taxon>Rhodobacterales</taxon>
        <taxon>Paracoccaceae</taxon>
        <taxon>Paracoccus</taxon>
    </lineage>
</organism>
<dbReference type="InterPro" id="IPR029787">
    <property type="entry name" value="Nucleotide_cyclase"/>
</dbReference>